<dbReference type="InterPro" id="IPR009057">
    <property type="entry name" value="Homeodomain-like_sf"/>
</dbReference>
<dbReference type="InterPro" id="IPR015943">
    <property type="entry name" value="WD40/YVTN_repeat-like_dom_sf"/>
</dbReference>
<dbReference type="PROSITE" id="PS50110">
    <property type="entry name" value="RESPONSE_REGULATORY"/>
    <property type="match status" value="1"/>
</dbReference>
<evidence type="ECO:0000256" key="8">
    <source>
        <dbReference type="ARBA" id="ARBA00023012"/>
    </source>
</evidence>
<feature type="domain" description="Histidine kinase" evidence="15">
    <location>
        <begin position="825"/>
        <end position="1041"/>
    </location>
</feature>
<dbReference type="GO" id="GO:0000155">
    <property type="term" value="F:phosphorelay sensor kinase activity"/>
    <property type="evidence" value="ECO:0007669"/>
    <property type="project" value="InterPro"/>
</dbReference>
<evidence type="ECO:0000256" key="1">
    <source>
        <dbReference type="ARBA" id="ARBA00000085"/>
    </source>
</evidence>
<dbReference type="Pfam" id="PF12833">
    <property type="entry name" value="HTH_18"/>
    <property type="match status" value="1"/>
</dbReference>
<dbReference type="Gene3D" id="1.10.10.60">
    <property type="entry name" value="Homeodomain-like"/>
    <property type="match status" value="1"/>
</dbReference>
<evidence type="ECO:0000256" key="2">
    <source>
        <dbReference type="ARBA" id="ARBA00012438"/>
    </source>
</evidence>
<evidence type="ECO:0000256" key="12">
    <source>
        <dbReference type="SAM" id="Phobius"/>
    </source>
</evidence>
<organism evidence="17 18">
    <name type="scientific">Candidatus Phocaeicola excrementipullorum</name>
    <dbReference type="NCBI Taxonomy" id="2838731"/>
    <lineage>
        <taxon>Bacteria</taxon>
        <taxon>Pseudomonadati</taxon>
        <taxon>Bacteroidota</taxon>
        <taxon>Bacteroidia</taxon>
        <taxon>Bacteroidales</taxon>
        <taxon>Bacteroidaceae</taxon>
        <taxon>Phocaeicola</taxon>
    </lineage>
</organism>
<dbReference type="SUPFAM" id="SSF46689">
    <property type="entry name" value="Homeodomain-like"/>
    <property type="match status" value="1"/>
</dbReference>
<feature type="signal peptide" evidence="13">
    <location>
        <begin position="1"/>
        <end position="18"/>
    </location>
</feature>
<comment type="caution">
    <text evidence="17">The sequence shown here is derived from an EMBL/GenBank/DDBJ whole genome shotgun (WGS) entry which is preliminary data.</text>
</comment>
<dbReference type="InterPro" id="IPR003661">
    <property type="entry name" value="HisK_dim/P_dom"/>
</dbReference>
<feature type="domain" description="Response regulatory" evidence="16">
    <location>
        <begin position="1091"/>
        <end position="1206"/>
    </location>
</feature>
<dbReference type="InterPro" id="IPR011123">
    <property type="entry name" value="Y_Y_Y"/>
</dbReference>
<dbReference type="FunFam" id="1.10.287.130:FF:000034">
    <property type="entry name" value="Two-component system sensor histidine kinase/response regulator"/>
    <property type="match status" value="1"/>
</dbReference>
<keyword evidence="13" id="KW-0732">Signal</keyword>
<dbReference type="Pfam" id="PF07495">
    <property type="entry name" value="Y_Y_Y"/>
    <property type="match status" value="1"/>
</dbReference>
<dbReference type="GO" id="GO:0043565">
    <property type="term" value="F:sequence-specific DNA binding"/>
    <property type="evidence" value="ECO:0007669"/>
    <property type="project" value="InterPro"/>
</dbReference>
<dbReference type="Pfam" id="PF00512">
    <property type="entry name" value="HisKA"/>
    <property type="match status" value="1"/>
</dbReference>
<keyword evidence="3 11" id="KW-0597">Phosphoprotein</keyword>
<evidence type="ECO:0000256" key="10">
    <source>
        <dbReference type="ARBA" id="ARBA00023163"/>
    </source>
</evidence>
<dbReference type="SMART" id="SM00448">
    <property type="entry name" value="REC"/>
    <property type="match status" value="1"/>
</dbReference>
<dbReference type="InterPro" id="IPR011006">
    <property type="entry name" value="CheY-like_superfamily"/>
</dbReference>
<evidence type="ECO:0000256" key="6">
    <source>
        <dbReference type="ARBA" id="ARBA00022777"/>
    </source>
</evidence>
<reference evidence="17" key="2">
    <citation type="submission" date="2021-04" db="EMBL/GenBank/DDBJ databases">
        <authorList>
            <person name="Gilroy R."/>
        </authorList>
    </citation>
    <scope>NUCLEOTIDE SEQUENCE</scope>
    <source>
        <strain evidence="17">8470</strain>
    </source>
</reference>
<keyword evidence="7" id="KW-0067">ATP-binding</keyword>
<dbReference type="InterPro" id="IPR036890">
    <property type="entry name" value="HATPase_C_sf"/>
</dbReference>
<dbReference type="InterPro" id="IPR011047">
    <property type="entry name" value="Quinoprotein_ADH-like_sf"/>
</dbReference>
<dbReference type="PROSITE" id="PS01124">
    <property type="entry name" value="HTH_ARAC_FAMILY_2"/>
    <property type="match status" value="1"/>
</dbReference>
<dbReference type="EMBL" id="JAHLFJ010000086">
    <property type="protein sequence ID" value="MBU3856858.1"/>
    <property type="molecule type" value="Genomic_DNA"/>
</dbReference>
<dbReference type="CDD" id="cd00075">
    <property type="entry name" value="HATPase"/>
    <property type="match status" value="1"/>
</dbReference>
<dbReference type="FunFam" id="3.30.565.10:FF:000037">
    <property type="entry name" value="Hybrid sensor histidine kinase/response regulator"/>
    <property type="match status" value="1"/>
</dbReference>
<keyword evidence="8" id="KW-0902">Two-component regulatory system</keyword>
<dbReference type="Pfam" id="PF07494">
    <property type="entry name" value="Reg_prop"/>
    <property type="match status" value="4"/>
</dbReference>
<dbReference type="CDD" id="cd00082">
    <property type="entry name" value="HisKA"/>
    <property type="match status" value="1"/>
</dbReference>
<dbReference type="SMART" id="SM00387">
    <property type="entry name" value="HATPase_c"/>
    <property type="match status" value="1"/>
</dbReference>
<dbReference type="SUPFAM" id="SSF52172">
    <property type="entry name" value="CheY-like"/>
    <property type="match status" value="1"/>
</dbReference>
<evidence type="ECO:0000259" key="14">
    <source>
        <dbReference type="PROSITE" id="PS01124"/>
    </source>
</evidence>
<dbReference type="InterPro" id="IPR036097">
    <property type="entry name" value="HisK_dim/P_sf"/>
</dbReference>
<dbReference type="InterPro" id="IPR004358">
    <property type="entry name" value="Sig_transdc_His_kin-like_C"/>
</dbReference>
<feature type="domain" description="HTH araC/xylS-type" evidence="14">
    <location>
        <begin position="1238"/>
        <end position="1338"/>
    </location>
</feature>
<keyword evidence="6" id="KW-0418">Kinase</keyword>
<evidence type="ECO:0000256" key="3">
    <source>
        <dbReference type="ARBA" id="ARBA00022553"/>
    </source>
</evidence>
<dbReference type="PROSITE" id="PS50109">
    <property type="entry name" value="HIS_KIN"/>
    <property type="match status" value="1"/>
</dbReference>
<dbReference type="SUPFAM" id="SSF50998">
    <property type="entry name" value="Quinoprotein alcohol dehydrogenase-like"/>
    <property type="match status" value="2"/>
</dbReference>
<dbReference type="Pfam" id="PF02518">
    <property type="entry name" value="HATPase_c"/>
    <property type="match status" value="1"/>
</dbReference>
<dbReference type="InterPro" id="IPR003594">
    <property type="entry name" value="HATPase_dom"/>
</dbReference>
<accession>A0A948X856</accession>
<evidence type="ECO:0000259" key="16">
    <source>
        <dbReference type="PROSITE" id="PS50110"/>
    </source>
</evidence>
<dbReference type="InterPro" id="IPR001789">
    <property type="entry name" value="Sig_transdc_resp-reg_receiver"/>
</dbReference>
<feature type="chain" id="PRO_5038141771" description="histidine kinase" evidence="13">
    <location>
        <begin position="19"/>
        <end position="1342"/>
    </location>
</feature>
<sequence length="1342" mass="153908">MKYNFFIHIILCFTLFTAGLTRSQAQHLSFGHIDKSDGLSNYSVTSIYQDKRGLMWFGTANGINLYNGNSIKTYQKSRSISNGPCDNHVKYIVGNKKDCIFFGTMTGVSAYDLNKEKFSTIFGEGADCLIFNKFLYLAHKNRIFRYDGHEFKPFRELPQECHISSLSIKEDSMLVGTKQNGLYLFHHEKLIHLIPQGNVTSIFCDSYGTCWITNSRDGSGIYIIQNGKIRNIKNYKGKPNILSSNFTHCCCEDKQGNIWIGTINGLTLYDREKNKFVCYTPATSGKGLSYPSIWSLYCDVQGTIWAGTFYGGINYFNPQEQQPYHEYHISIQEKNGLSSGVICRMTEDNENNLWICTEGGGLNKYNRKSHTFKWFRKEDNFLSVSSNNIKAIYYDSLRQELYLGTHLGGLNKLNLRNGKFTHFRHNANNPRSISSDIVLDIIPYKNHLLLATHNGINIFHPGSGQCRPLISNKQDRMVTMSPSQLLLDKTGLLWIVNIRDGVCTYNTESKKLLHYKHDDKTAQSISSNLINSIFEDSRQRIWLCTNDNGIDMYHRSNNSFENFNSAKNGLLSDVVYNICELAPDSLLMTTDKGISIFDCRSQTCTNYANIPLDFLKSNALYRSKDGEIFIGGVSGMISFRPNSLEEPSGTYNLFPDRLIVNDQEIAVDDPSGILSANLSNTDKITLNAKQNLFQIGYAITNYLPFNEDVIYYRLEGFSNQWNLMNEQRIVTYSNLSPGTYTLIAKAQDKSGKTTAESQLKIQVLPPFYRSFWAYLIYTFCITATVFWLLRVYKHRIKLQEMLKYEQQHTDDVEKLTQSKLRFFTNISHEFRTPLTLIISQMEIILHMQSFSPNLHNKLKSVYKNSLQLKELIDELLDFRKQEQGHMYIKVKEHNIVKFLYTTFLAFQEYASQKKITFDFQKICDSILCWYDEKQMRKVFNNLLSNAFKHTPEGGRITVSIKKRNQEILIEVTDNGDGIRPEDIEKIFDRFYQTEHLSPFSSGTGIGLALTKGIIELHHGHIEVFSEPEEGSTFCIHLKNGNAHFTPEELDNGTPENYAVEQTATTDPEQKPLAVLPAKEKATDYPNAKPYKMLVVEDNDSLRQMLDNVFNPFYEIITAKNGKEALEMVKSDHPDIVISDVLMPMMSGTQLCQAIKRDIETCHIPVVLLTAQTSPEHTIAGFRYGADDYITKPFNVNVLLSRCNSLVNNRIMTREHFSKEPYTAPRILGTSESEDLFLKQLTEMIEQHIDDPDFKVNALTEKMNMARTKLYTRLKLITGETPSEFIMSLRLKKAADMLVSQPQLTISEVADRLGFSTPRYFSKCFKEKYHIIPQEFRKIQSEK</sequence>
<proteinExistence type="predicted"/>
<dbReference type="Gene3D" id="3.40.50.2300">
    <property type="match status" value="1"/>
</dbReference>
<evidence type="ECO:0000256" key="13">
    <source>
        <dbReference type="SAM" id="SignalP"/>
    </source>
</evidence>
<dbReference type="Gene3D" id="1.10.287.130">
    <property type="match status" value="1"/>
</dbReference>
<dbReference type="Gene3D" id="2.130.10.10">
    <property type="entry name" value="YVTN repeat-like/Quinoprotein amine dehydrogenase"/>
    <property type="match status" value="2"/>
</dbReference>
<evidence type="ECO:0000313" key="18">
    <source>
        <dbReference type="Proteomes" id="UP000784286"/>
    </source>
</evidence>
<gene>
    <name evidence="17" type="ORF">H9928_09975</name>
</gene>
<protein>
    <recommendedName>
        <fullName evidence="2">histidine kinase</fullName>
        <ecNumber evidence="2">2.7.13.3</ecNumber>
    </recommendedName>
</protein>
<feature type="transmembrane region" description="Helical" evidence="12">
    <location>
        <begin position="771"/>
        <end position="792"/>
    </location>
</feature>
<keyword evidence="4" id="KW-0808">Transferase</keyword>
<evidence type="ECO:0000256" key="4">
    <source>
        <dbReference type="ARBA" id="ARBA00022679"/>
    </source>
</evidence>
<evidence type="ECO:0000259" key="15">
    <source>
        <dbReference type="PROSITE" id="PS50109"/>
    </source>
</evidence>
<dbReference type="GO" id="GO:0005524">
    <property type="term" value="F:ATP binding"/>
    <property type="evidence" value="ECO:0007669"/>
    <property type="project" value="UniProtKB-KW"/>
</dbReference>
<dbReference type="InterPro" id="IPR011110">
    <property type="entry name" value="Reg_prop"/>
</dbReference>
<keyword evidence="9" id="KW-0805">Transcription regulation</keyword>
<reference evidence="17" key="1">
    <citation type="journal article" date="2021" name="PeerJ">
        <title>Extensive microbial diversity within the chicken gut microbiome revealed by metagenomics and culture.</title>
        <authorList>
            <person name="Gilroy R."/>
            <person name="Ravi A."/>
            <person name="Getino M."/>
            <person name="Pursley I."/>
            <person name="Horton D.L."/>
            <person name="Alikhan N.F."/>
            <person name="Baker D."/>
            <person name="Gharbi K."/>
            <person name="Hall N."/>
            <person name="Watson M."/>
            <person name="Adriaenssens E.M."/>
            <person name="Foster-Nyarko E."/>
            <person name="Jarju S."/>
            <person name="Secka A."/>
            <person name="Antonio M."/>
            <person name="Oren A."/>
            <person name="Chaudhuri R.R."/>
            <person name="La Ragione R."/>
            <person name="Hildebrand F."/>
            <person name="Pallen M.J."/>
        </authorList>
    </citation>
    <scope>NUCLEOTIDE SEQUENCE</scope>
    <source>
        <strain evidence="17">8470</strain>
    </source>
</reference>
<keyword evidence="12" id="KW-0812">Transmembrane</keyword>
<evidence type="ECO:0000313" key="17">
    <source>
        <dbReference type="EMBL" id="MBU3856858.1"/>
    </source>
</evidence>
<evidence type="ECO:0000256" key="11">
    <source>
        <dbReference type="PROSITE-ProRule" id="PRU00169"/>
    </source>
</evidence>
<evidence type="ECO:0000256" key="9">
    <source>
        <dbReference type="ARBA" id="ARBA00023015"/>
    </source>
</evidence>
<dbReference type="EC" id="2.7.13.3" evidence="2"/>
<dbReference type="GO" id="GO:0003700">
    <property type="term" value="F:DNA-binding transcription factor activity"/>
    <property type="evidence" value="ECO:0007669"/>
    <property type="project" value="InterPro"/>
</dbReference>
<dbReference type="SMART" id="SM00388">
    <property type="entry name" value="HisKA"/>
    <property type="match status" value="1"/>
</dbReference>
<keyword evidence="12" id="KW-0472">Membrane</keyword>
<keyword evidence="10" id="KW-0804">Transcription</keyword>
<dbReference type="Gene3D" id="3.30.565.10">
    <property type="entry name" value="Histidine kinase-like ATPase, C-terminal domain"/>
    <property type="match status" value="1"/>
</dbReference>
<dbReference type="InterPro" id="IPR005467">
    <property type="entry name" value="His_kinase_dom"/>
</dbReference>
<evidence type="ECO:0000256" key="5">
    <source>
        <dbReference type="ARBA" id="ARBA00022741"/>
    </source>
</evidence>
<dbReference type="SUPFAM" id="SSF47384">
    <property type="entry name" value="Homodimeric domain of signal transducing histidine kinase"/>
    <property type="match status" value="1"/>
</dbReference>
<keyword evidence="12" id="KW-1133">Transmembrane helix</keyword>
<dbReference type="PRINTS" id="PR00344">
    <property type="entry name" value="BCTRLSENSOR"/>
</dbReference>
<dbReference type="PANTHER" id="PTHR43547:SF2">
    <property type="entry name" value="HYBRID SIGNAL TRANSDUCTION HISTIDINE KINASE C"/>
    <property type="match status" value="1"/>
</dbReference>
<keyword evidence="5" id="KW-0547">Nucleotide-binding</keyword>
<dbReference type="InterPro" id="IPR013783">
    <property type="entry name" value="Ig-like_fold"/>
</dbReference>
<dbReference type="SUPFAM" id="SSF55874">
    <property type="entry name" value="ATPase domain of HSP90 chaperone/DNA topoisomerase II/histidine kinase"/>
    <property type="match status" value="1"/>
</dbReference>
<evidence type="ECO:0000256" key="7">
    <source>
        <dbReference type="ARBA" id="ARBA00022840"/>
    </source>
</evidence>
<comment type="catalytic activity">
    <reaction evidence="1">
        <text>ATP + protein L-histidine = ADP + protein N-phospho-L-histidine.</text>
        <dbReference type="EC" id="2.7.13.3"/>
    </reaction>
</comment>
<dbReference type="SMART" id="SM00342">
    <property type="entry name" value="HTH_ARAC"/>
    <property type="match status" value="1"/>
</dbReference>
<name>A0A948X856_9BACT</name>
<dbReference type="Pfam" id="PF00072">
    <property type="entry name" value="Response_reg"/>
    <property type="match status" value="1"/>
</dbReference>
<dbReference type="Gene3D" id="2.60.40.10">
    <property type="entry name" value="Immunoglobulins"/>
    <property type="match status" value="1"/>
</dbReference>
<dbReference type="SUPFAM" id="SSF63829">
    <property type="entry name" value="Calcium-dependent phosphotriesterase"/>
    <property type="match status" value="1"/>
</dbReference>
<dbReference type="PANTHER" id="PTHR43547">
    <property type="entry name" value="TWO-COMPONENT HISTIDINE KINASE"/>
    <property type="match status" value="1"/>
</dbReference>
<dbReference type="FunFam" id="3.40.50.2300:FF:000138">
    <property type="entry name" value="Two-component system sensor histidine kinase/response regulator"/>
    <property type="match status" value="1"/>
</dbReference>
<dbReference type="InterPro" id="IPR018060">
    <property type="entry name" value="HTH_AraC"/>
</dbReference>
<feature type="modified residue" description="4-aspartylphosphate" evidence="11">
    <location>
        <position position="1139"/>
    </location>
</feature>
<dbReference type="Proteomes" id="UP000784286">
    <property type="component" value="Unassembled WGS sequence"/>
</dbReference>